<organism evidence="1 2">
    <name type="scientific">Erythrobacter aureus</name>
    <dbReference type="NCBI Taxonomy" id="2182384"/>
    <lineage>
        <taxon>Bacteria</taxon>
        <taxon>Pseudomonadati</taxon>
        <taxon>Pseudomonadota</taxon>
        <taxon>Alphaproteobacteria</taxon>
        <taxon>Sphingomonadales</taxon>
        <taxon>Erythrobacteraceae</taxon>
        <taxon>Erythrobacter/Porphyrobacter group</taxon>
        <taxon>Erythrobacter</taxon>
    </lineage>
</organism>
<evidence type="ECO:0008006" key="3">
    <source>
        <dbReference type="Google" id="ProtNLM"/>
    </source>
</evidence>
<name>A0A345YEN4_9SPHN</name>
<sequence>MAHLESFRANTVDAPAVYVAISRAKDAVALYTDSRARLTEALGLRNGARVGAIDEVRRGVEVALG</sequence>
<dbReference type="EMBL" id="CP031357">
    <property type="protein sequence ID" value="AXK42386.1"/>
    <property type="molecule type" value="Genomic_DNA"/>
</dbReference>
<keyword evidence="2" id="KW-1185">Reference proteome</keyword>
<accession>A0A345YEN4</accession>
<dbReference type="KEGG" id="err:DVR09_08595"/>
<reference evidence="2" key="1">
    <citation type="submission" date="2018-07" db="EMBL/GenBank/DDBJ databases">
        <title>Genome sequence of Erythrobacter strain YH-07, an antagonistic bacterium isolated from Yellow Sea.</title>
        <authorList>
            <person name="Tang T."/>
            <person name="Liu Q."/>
            <person name="Sun X."/>
        </authorList>
    </citation>
    <scope>NUCLEOTIDE SEQUENCE [LARGE SCALE GENOMIC DNA]</scope>
    <source>
        <strain evidence="2">YH-07</strain>
    </source>
</reference>
<protein>
    <recommendedName>
        <fullName evidence="3">UvrD-like helicase C-terminal domain-containing protein</fullName>
    </recommendedName>
</protein>
<dbReference type="AlphaFoldDB" id="A0A345YEN4"/>
<dbReference type="RefSeq" id="WP_115416567.1">
    <property type="nucleotide sequence ID" value="NZ_CP031357.1"/>
</dbReference>
<gene>
    <name evidence="1" type="ORF">DVR09_08595</name>
</gene>
<dbReference type="OrthoDB" id="98563at2"/>
<proteinExistence type="predicted"/>
<evidence type="ECO:0000313" key="1">
    <source>
        <dbReference type="EMBL" id="AXK42386.1"/>
    </source>
</evidence>
<evidence type="ECO:0000313" key="2">
    <source>
        <dbReference type="Proteomes" id="UP000254508"/>
    </source>
</evidence>
<dbReference type="Proteomes" id="UP000254508">
    <property type="component" value="Chromosome"/>
</dbReference>